<dbReference type="Proteomes" id="UP001140217">
    <property type="component" value="Unassembled WGS sequence"/>
</dbReference>
<organism evidence="1 2">
    <name type="scientific">Coemansia javaensis</name>
    <dbReference type="NCBI Taxonomy" id="2761396"/>
    <lineage>
        <taxon>Eukaryota</taxon>
        <taxon>Fungi</taxon>
        <taxon>Fungi incertae sedis</taxon>
        <taxon>Zoopagomycota</taxon>
        <taxon>Kickxellomycotina</taxon>
        <taxon>Kickxellomycetes</taxon>
        <taxon>Kickxellales</taxon>
        <taxon>Kickxellaceae</taxon>
        <taxon>Coemansia</taxon>
    </lineage>
</organism>
<name>A0A9W8HF53_9FUNG</name>
<dbReference type="AlphaFoldDB" id="A0A9W8HF53"/>
<keyword evidence="2" id="KW-1185">Reference proteome</keyword>
<accession>A0A9W8HF53</accession>
<proteinExistence type="predicted"/>
<gene>
    <name evidence="1" type="ORF">H4R18_002217</name>
</gene>
<reference evidence="1" key="1">
    <citation type="submission" date="2022-07" db="EMBL/GenBank/DDBJ databases">
        <title>Phylogenomic reconstructions and comparative analyses of Kickxellomycotina fungi.</title>
        <authorList>
            <person name="Reynolds N.K."/>
            <person name="Stajich J.E."/>
            <person name="Barry K."/>
            <person name="Grigoriev I.V."/>
            <person name="Crous P."/>
            <person name="Smith M.E."/>
        </authorList>
    </citation>
    <scope>NUCLEOTIDE SEQUENCE</scope>
    <source>
        <strain evidence="1">NBRC 105414</strain>
    </source>
</reference>
<dbReference type="EMBL" id="JANBUL010000070">
    <property type="protein sequence ID" value="KAJ2782524.1"/>
    <property type="molecule type" value="Genomic_DNA"/>
</dbReference>
<sequence>MASDSIRIKFSKGVAVDIPKVNGRFTLDLSARFKALGNGKYKLAKNTRESTSERGVFDVVRTNDTGKKVVVVEDNSVIIMLYLDSLLP</sequence>
<evidence type="ECO:0000313" key="2">
    <source>
        <dbReference type="Proteomes" id="UP001140217"/>
    </source>
</evidence>
<evidence type="ECO:0000313" key="1">
    <source>
        <dbReference type="EMBL" id="KAJ2782524.1"/>
    </source>
</evidence>
<protein>
    <submittedName>
        <fullName evidence="1">Uncharacterized protein</fullName>
    </submittedName>
</protein>
<comment type="caution">
    <text evidence="1">The sequence shown here is derived from an EMBL/GenBank/DDBJ whole genome shotgun (WGS) entry which is preliminary data.</text>
</comment>